<reference evidence="2 3" key="1">
    <citation type="submission" date="2019-11" db="EMBL/GenBank/DDBJ databases">
        <title>Pedobacter sp. HMF7056 Genome sequencing and assembly.</title>
        <authorList>
            <person name="Kang H."/>
            <person name="Kim H."/>
            <person name="Joh K."/>
        </authorList>
    </citation>
    <scope>NUCLEOTIDE SEQUENCE [LARGE SCALE GENOMIC DNA]</scope>
    <source>
        <strain evidence="2 3">HMF7056</strain>
    </source>
</reference>
<dbReference type="RefSeq" id="WP_160907549.1">
    <property type="nucleotide sequence ID" value="NZ_WVHS01000003.1"/>
</dbReference>
<keyword evidence="3" id="KW-1185">Reference proteome</keyword>
<dbReference type="EMBL" id="WVHS01000003">
    <property type="protein sequence ID" value="MXV16566.1"/>
    <property type="molecule type" value="Genomic_DNA"/>
</dbReference>
<evidence type="ECO:0000259" key="1">
    <source>
        <dbReference type="PROSITE" id="PS50234"/>
    </source>
</evidence>
<dbReference type="PROSITE" id="PS50234">
    <property type="entry name" value="VWFA"/>
    <property type="match status" value="1"/>
</dbReference>
<dbReference type="AlphaFoldDB" id="A0A7K1Y1K9"/>
<dbReference type="InterPro" id="IPR002035">
    <property type="entry name" value="VWF_A"/>
</dbReference>
<organism evidence="2 3">
    <name type="scientific">Hufsiella ginkgonis</name>
    <dbReference type="NCBI Taxonomy" id="2695274"/>
    <lineage>
        <taxon>Bacteria</taxon>
        <taxon>Pseudomonadati</taxon>
        <taxon>Bacteroidota</taxon>
        <taxon>Sphingobacteriia</taxon>
        <taxon>Sphingobacteriales</taxon>
        <taxon>Sphingobacteriaceae</taxon>
        <taxon>Hufsiella</taxon>
    </lineage>
</organism>
<name>A0A7K1Y1K9_9SPHI</name>
<dbReference type="Gene3D" id="3.40.50.410">
    <property type="entry name" value="von Willebrand factor, type A domain"/>
    <property type="match status" value="1"/>
</dbReference>
<feature type="domain" description="VWFA" evidence="1">
    <location>
        <begin position="37"/>
        <end position="77"/>
    </location>
</feature>
<dbReference type="SUPFAM" id="SSF53300">
    <property type="entry name" value="vWA-like"/>
    <property type="match status" value="1"/>
</dbReference>
<gene>
    <name evidence="2" type="ORF">GS398_14785</name>
</gene>
<protein>
    <submittedName>
        <fullName evidence="2">VWA domain-containing protein</fullName>
    </submittedName>
</protein>
<sequence>MSTISRNASGPKGTQHRLLRVSLKAKTMSTAKLPASDLVFLVDVSGSMDEQNKLPLVQSSMKMLVEQLRPQDRVAIT</sequence>
<dbReference type="Proteomes" id="UP000451233">
    <property type="component" value="Unassembled WGS sequence"/>
</dbReference>
<evidence type="ECO:0000313" key="2">
    <source>
        <dbReference type="EMBL" id="MXV16566.1"/>
    </source>
</evidence>
<dbReference type="InterPro" id="IPR036465">
    <property type="entry name" value="vWFA_dom_sf"/>
</dbReference>
<comment type="caution">
    <text evidence="2">The sequence shown here is derived from an EMBL/GenBank/DDBJ whole genome shotgun (WGS) entry which is preliminary data.</text>
</comment>
<proteinExistence type="predicted"/>
<evidence type="ECO:0000313" key="3">
    <source>
        <dbReference type="Proteomes" id="UP000451233"/>
    </source>
</evidence>
<accession>A0A7K1Y1K9</accession>